<dbReference type="InterPro" id="IPR036097">
    <property type="entry name" value="HisK_dim/P_sf"/>
</dbReference>
<dbReference type="SUPFAM" id="SSF55874">
    <property type="entry name" value="ATPase domain of HSP90 chaperone/DNA topoisomerase II/histidine kinase"/>
    <property type="match status" value="1"/>
</dbReference>
<dbReference type="Pfam" id="PF02518">
    <property type="entry name" value="HATPase_c"/>
    <property type="match status" value="1"/>
</dbReference>
<evidence type="ECO:0000256" key="2">
    <source>
        <dbReference type="ARBA" id="ARBA00012438"/>
    </source>
</evidence>
<evidence type="ECO:0000256" key="1">
    <source>
        <dbReference type="ARBA" id="ARBA00000085"/>
    </source>
</evidence>
<keyword evidence="8" id="KW-0902">Two-component regulatory system</keyword>
<dbReference type="EC" id="2.7.13.3" evidence="2"/>
<keyword evidence="9" id="KW-0472">Membrane</keyword>
<comment type="catalytic activity">
    <reaction evidence="1">
        <text>ATP + protein L-histidine = ADP + protein N-phospho-L-histidine.</text>
        <dbReference type="EC" id="2.7.13.3"/>
    </reaction>
</comment>
<dbReference type="GO" id="GO:0016301">
    <property type="term" value="F:kinase activity"/>
    <property type="evidence" value="ECO:0007669"/>
    <property type="project" value="UniProtKB-KW"/>
</dbReference>
<dbReference type="SUPFAM" id="SSF47384">
    <property type="entry name" value="Homodimeric domain of signal transducing histidine kinase"/>
    <property type="match status" value="1"/>
</dbReference>
<evidence type="ECO:0000256" key="7">
    <source>
        <dbReference type="ARBA" id="ARBA00022840"/>
    </source>
</evidence>
<name>A0ABV9NHC1_9GAMM</name>
<dbReference type="CDD" id="cd00082">
    <property type="entry name" value="HisKA"/>
    <property type="match status" value="1"/>
</dbReference>
<keyword evidence="9" id="KW-0812">Transmembrane</keyword>
<keyword evidence="5" id="KW-0547">Nucleotide-binding</keyword>
<feature type="transmembrane region" description="Helical" evidence="9">
    <location>
        <begin position="22"/>
        <end position="44"/>
    </location>
</feature>
<dbReference type="Pfam" id="PF00512">
    <property type="entry name" value="HisKA"/>
    <property type="match status" value="1"/>
</dbReference>
<sequence>MPATALHPRADRETVSALRRELYVFALYRVLEGVLFVFLAYSPLAWSMIDGLRVPWLAYLAAPLYLVVGLVLLALSREARPPVHVQAGVGLACDVLAIGTAMHTLGGAESAAALMLMINVGAGALLMPLRVGIAAAVLAALTVTGQYVWGVLRTPDFDRSLVETVMFTAMYLATATFCHLMGIQTRRAEALAQRRGEDVSNLAEINELILRRMRTGVLVVDSAHQVRVANEAARAAMGHPPGGSRALADLAPELSRRLWHWRNARTTSGDAVALAADAPQVIPHFARMRLEGEELFLCFLDDVSLLSRRAEELTLRALGRLSASIAHEIRNPLAAISHATQLIEESDTLSEGDRRLVEIVYAQCQRLNGIVNNVLALARRERSQPERIDLVRWARGFVDDYRAGHPQAGDGLQAFSDLRHLTALVDPDQLHQAVTVLVDNAMVYGHLPDEAPRVALMTRTAPNGAALLEVVDRGPGIPAAVVERLFEPFYTTSEHGTGLGLYIARELCEANQCTLEYASVPGGGSCFRITLPHGKGLLAGQQN</sequence>
<feature type="transmembrane region" description="Helical" evidence="9">
    <location>
        <begin position="56"/>
        <end position="75"/>
    </location>
</feature>
<evidence type="ECO:0000256" key="6">
    <source>
        <dbReference type="ARBA" id="ARBA00022777"/>
    </source>
</evidence>
<dbReference type="InterPro" id="IPR036890">
    <property type="entry name" value="HATPase_C_sf"/>
</dbReference>
<dbReference type="RefSeq" id="WP_377003785.1">
    <property type="nucleotide sequence ID" value="NZ_JBHSGG010000017.1"/>
</dbReference>
<reference evidence="12" key="1">
    <citation type="journal article" date="2019" name="Int. J. Syst. Evol. Microbiol.">
        <title>The Global Catalogue of Microorganisms (GCM) 10K type strain sequencing project: providing services to taxonomists for standard genome sequencing and annotation.</title>
        <authorList>
            <consortium name="The Broad Institute Genomics Platform"/>
            <consortium name="The Broad Institute Genome Sequencing Center for Infectious Disease"/>
            <person name="Wu L."/>
            <person name="Ma J."/>
        </authorList>
    </citation>
    <scope>NUCLEOTIDE SEQUENCE [LARGE SCALE GENOMIC DNA]</scope>
    <source>
        <strain evidence="12">CGMCC 1.13574</strain>
    </source>
</reference>
<keyword evidence="7" id="KW-0067">ATP-binding</keyword>
<evidence type="ECO:0000256" key="8">
    <source>
        <dbReference type="ARBA" id="ARBA00023012"/>
    </source>
</evidence>
<evidence type="ECO:0000259" key="10">
    <source>
        <dbReference type="PROSITE" id="PS50109"/>
    </source>
</evidence>
<dbReference type="SMART" id="SM00387">
    <property type="entry name" value="HATPase_c"/>
    <property type="match status" value="1"/>
</dbReference>
<keyword evidence="4" id="KW-0808">Transferase</keyword>
<organism evidence="11 12">
    <name type="scientific">Coralloluteibacterium thermophilum</name>
    <dbReference type="NCBI Taxonomy" id="2707049"/>
    <lineage>
        <taxon>Bacteria</taxon>
        <taxon>Pseudomonadati</taxon>
        <taxon>Pseudomonadota</taxon>
        <taxon>Gammaproteobacteria</taxon>
        <taxon>Lysobacterales</taxon>
        <taxon>Lysobacteraceae</taxon>
        <taxon>Coralloluteibacterium</taxon>
    </lineage>
</organism>
<keyword evidence="6 11" id="KW-0418">Kinase</keyword>
<gene>
    <name evidence="11" type="ORF">ACFO3Q_06235</name>
</gene>
<keyword evidence="12" id="KW-1185">Reference proteome</keyword>
<dbReference type="Gene3D" id="3.30.565.10">
    <property type="entry name" value="Histidine kinase-like ATPase, C-terminal domain"/>
    <property type="match status" value="1"/>
</dbReference>
<comment type="caution">
    <text evidence="11">The sequence shown here is derived from an EMBL/GenBank/DDBJ whole genome shotgun (WGS) entry which is preliminary data.</text>
</comment>
<dbReference type="InterPro" id="IPR003661">
    <property type="entry name" value="HisK_dim/P_dom"/>
</dbReference>
<evidence type="ECO:0000256" key="3">
    <source>
        <dbReference type="ARBA" id="ARBA00022553"/>
    </source>
</evidence>
<dbReference type="InterPro" id="IPR003594">
    <property type="entry name" value="HATPase_dom"/>
</dbReference>
<dbReference type="InterPro" id="IPR005467">
    <property type="entry name" value="His_kinase_dom"/>
</dbReference>
<keyword evidence="3" id="KW-0597">Phosphoprotein</keyword>
<dbReference type="InterPro" id="IPR004358">
    <property type="entry name" value="Sig_transdc_His_kin-like_C"/>
</dbReference>
<protein>
    <recommendedName>
        <fullName evidence="2">histidine kinase</fullName>
        <ecNumber evidence="2">2.7.13.3</ecNumber>
    </recommendedName>
</protein>
<evidence type="ECO:0000256" key="4">
    <source>
        <dbReference type="ARBA" id="ARBA00022679"/>
    </source>
</evidence>
<feature type="transmembrane region" description="Helical" evidence="9">
    <location>
        <begin position="87"/>
        <end position="105"/>
    </location>
</feature>
<dbReference type="Proteomes" id="UP001595892">
    <property type="component" value="Unassembled WGS sequence"/>
</dbReference>
<feature type="transmembrane region" description="Helical" evidence="9">
    <location>
        <begin position="164"/>
        <end position="183"/>
    </location>
</feature>
<evidence type="ECO:0000256" key="5">
    <source>
        <dbReference type="ARBA" id="ARBA00022741"/>
    </source>
</evidence>
<dbReference type="Pfam" id="PF25323">
    <property type="entry name" value="6TM_PilS"/>
    <property type="match status" value="1"/>
</dbReference>
<dbReference type="SMART" id="SM00388">
    <property type="entry name" value="HisKA"/>
    <property type="match status" value="1"/>
</dbReference>
<accession>A0ABV9NHC1</accession>
<dbReference type="PANTHER" id="PTHR42878">
    <property type="entry name" value="TWO-COMPONENT HISTIDINE KINASE"/>
    <property type="match status" value="1"/>
</dbReference>
<evidence type="ECO:0000313" key="11">
    <source>
        <dbReference type="EMBL" id="MFC4727767.1"/>
    </source>
</evidence>
<dbReference type="EMBL" id="JBHSGG010000017">
    <property type="protein sequence ID" value="MFC4727767.1"/>
    <property type="molecule type" value="Genomic_DNA"/>
</dbReference>
<keyword evidence="9" id="KW-1133">Transmembrane helix</keyword>
<evidence type="ECO:0000313" key="12">
    <source>
        <dbReference type="Proteomes" id="UP001595892"/>
    </source>
</evidence>
<dbReference type="PRINTS" id="PR00344">
    <property type="entry name" value="BCTRLSENSOR"/>
</dbReference>
<dbReference type="PROSITE" id="PS50109">
    <property type="entry name" value="HIS_KIN"/>
    <property type="match status" value="1"/>
</dbReference>
<dbReference type="InterPro" id="IPR050351">
    <property type="entry name" value="BphY/WalK/GraS-like"/>
</dbReference>
<dbReference type="Gene3D" id="1.10.287.130">
    <property type="match status" value="1"/>
</dbReference>
<dbReference type="PANTHER" id="PTHR42878:SF7">
    <property type="entry name" value="SENSOR HISTIDINE KINASE GLRK"/>
    <property type="match status" value="1"/>
</dbReference>
<proteinExistence type="predicted"/>
<feature type="domain" description="Histidine kinase" evidence="10">
    <location>
        <begin position="324"/>
        <end position="535"/>
    </location>
</feature>
<feature type="transmembrane region" description="Helical" evidence="9">
    <location>
        <begin position="134"/>
        <end position="152"/>
    </location>
</feature>
<evidence type="ECO:0000256" key="9">
    <source>
        <dbReference type="SAM" id="Phobius"/>
    </source>
</evidence>
<dbReference type="CDD" id="cd00075">
    <property type="entry name" value="HATPase"/>
    <property type="match status" value="1"/>
</dbReference>